<organism evidence="20 21">
    <name type="scientific">Chytriomyces confervae</name>
    <dbReference type="NCBI Taxonomy" id="246404"/>
    <lineage>
        <taxon>Eukaryota</taxon>
        <taxon>Fungi</taxon>
        <taxon>Fungi incertae sedis</taxon>
        <taxon>Chytridiomycota</taxon>
        <taxon>Chytridiomycota incertae sedis</taxon>
        <taxon>Chytridiomycetes</taxon>
        <taxon>Chytridiales</taxon>
        <taxon>Chytriomycetaceae</taxon>
        <taxon>Chytriomyces</taxon>
    </lineage>
</organism>
<accession>A0A507EN43</accession>
<evidence type="ECO:0000256" key="11">
    <source>
        <dbReference type="ARBA" id="ARBA00047287"/>
    </source>
</evidence>
<feature type="DNA-binding region" description="HMG box" evidence="17">
    <location>
        <begin position="283"/>
        <end position="353"/>
    </location>
</feature>
<dbReference type="Gene3D" id="1.10.30.10">
    <property type="entry name" value="High mobility group box domain"/>
    <property type="match status" value="1"/>
</dbReference>
<comment type="catalytic activity">
    <reaction evidence="13">
        <text>a 5,6-dihydrouridine in mRNA + NAD(+) = a uridine in mRNA + NADH + H(+)</text>
        <dbReference type="Rhea" id="RHEA:69851"/>
        <dbReference type="Rhea" id="RHEA-COMP:14658"/>
        <dbReference type="Rhea" id="RHEA-COMP:17789"/>
        <dbReference type="ChEBI" id="CHEBI:15378"/>
        <dbReference type="ChEBI" id="CHEBI:57540"/>
        <dbReference type="ChEBI" id="CHEBI:57945"/>
        <dbReference type="ChEBI" id="CHEBI:65315"/>
        <dbReference type="ChEBI" id="CHEBI:74443"/>
    </reaction>
    <physiologicalReaction direction="right-to-left" evidence="13">
        <dbReference type="Rhea" id="RHEA:69853"/>
    </physiologicalReaction>
</comment>
<comment type="catalytic activity">
    <reaction evidence="16">
        <text>5,6-dihydrouridine(17) in tRNA + NADP(+) = uridine(17) in tRNA + NADPH + H(+)</text>
        <dbReference type="Rhea" id="RHEA:53368"/>
        <dbReference type="Rhea" id="RHEA-COMP:13541"/>
        <dbReference type="Rhea" id="RHEA-COMP:13542"/>
        <dbReference type="ChEBI" id="CHEBI:15378"/>
        <dbReference type="ChEBI" id="CHEBI:57783"/>
        <dbReference type="ChEBI" id="CHEBI:58349"/>
        <dbReference type="ChEBI" id="CHEBI:65315"/>
        <dbReference type="ChEBI" id="CHEBI:74443"/>
        <dbReference type="EC" id="1.3.1.88"/>
    </reaction>
    <physiologicalReaction direction="right-to-left" evidence="16">
        <dbReference type="Rhea" id="RHEA:53370"/>
    </physiologicalReaction>
</comment>
<comment type="catalytic activity">
    <reaction evidence="11">
        <text>5,6-dihydrouridine(17) in tRNA + NAD(+) = uridine(17) in tRNA + NADH + H(+)</text>
        <dbReference type="Rhea" id="RHEA:53372"/>
        <dbReference type="Rhea" id="RHEA-COMP:13541"/>
        <dbReference type="Rhea" id="RHEA-COMP:13542"/>
        <dbReference type="ChEBI" id="CHEBI:15378"/>
        <dbReference type="ChEBI" id="CHEBI:57540"/>
        <dbReference type="ChEBI" id="CHEBI:57945"/>
        <dbReference type="ChEBI" id="CHEBI:65315"/>
        <dbReference type="ChEBI" id="CHEBI:74443"/>
        <dbReference type="EC" id="1.3.1.88"/>
    </reaction>
    <physiologicalReaction direction="right-to-left" evidence="11">
        <dbReference type="Rhea" id="RHEA:53374"/>
    </physiologicalReaction>
</comment>
<protein>
    <recommendedName>
        <fullName evidence="10">tRNA-dihydrouridine(16/17) synthase [NAD(P)(+)]</fullName>
        <ecNumber evidence="10">1.3.1.88</ecNumber>
    </recommendedName>
</protein>
<dbReference type="Pfam" id="PF00505">
    <property type="entry name" value="HMG_box"/>
    <property type="match status" value="1"/>
</dbReference>
<keyword evidence="17" id="KW-0238">DNA-binding</keyword>
<evidence type="ECO:0000256" key="10">
    <source>
        <dbReference type="ARBA" id="ARBA00038890"/>
    </source>
</evidence>
<evidence type="ECO:0000256" key="14">
    <source>
        <dbReference type="ARBA" id="ARBA00048934"/>
    </source>
</evidence>
<dbReference type="Pfam" id="PF01207">
    <property type="entry name" value="Dus"/>
    <property type="match status" value="1"/>
</dbReference>
<comment type="catalytic activity">
    <reaction evidence="14">
        <text>5,6-dihydrouridine(16) in tRNA + NAD(+) = uridine(16) in tRNA + NADH + H(+)</text>
        <dbReference type="Rhea" id="RHEA:53380"/>
        <dbReference type="Rhea" id="RHEA-COMP:13543"/>
        <dbReference type="Rhea" id="RHEA-COMP:13544"/>
        <dbReference type="ChEBI" id="CHEBI:15378"/>
        <dbReference type="ChEBI" id="CHEBI:57540"/>
        <dbReference type="ChEBI" id="CHEBI:57945"/>
        <dbReference type="ChEBI" id="CHEBI:65315"/>
        <dbReference type="ChEBI" id="CHEBI:74443"/>
        <dbReference type="EC" id="1.3.1.88"/>
    </reaction>
    <physiologicalReaction direction="right-to-left" evidence="14">
        <dbReference type="Rhea" id="RHEA:53382"/>
    </physiologicalReaction>
</comment>
<evidence type="ECO:0000256" key="8">
    <source>
        <dbReference type="ARBA" id="ARBA00023027"/>
    </source>
</evidence>
<keyword evidence="7" id="KW-0560">Oxidoreductase</keyword>
<evidence type="ECO:0000256" key="15">
    <source>
        <dbReference type="ARBA" id="ARBA00049447"/>
    </source>
</evidence>
<evidence type="ECO:0000256" key="4">
    <source>
        <dbReference type="ARBA" id="ARBA00022664"/>
    </source>
</evidence>
<dbReference type="GO" id="GO:0050660">
    <property type="term" value="F:flavin adenine dinucleotide binding"/>
    <property type="evidence" value="ECO:0007669"/>
    <property type="project" value="InterPro"/>
</dbReference>
<evidence type="ECO:0000259" key="19">
    <source>
        <dbReference type="PROSITE" id="PS50118"/>
    </source>
</evidence>
<dbReference type="SMART" id="SM00398">
    <property type="entry name" value="HMG"/>
    <property type="match status" value="1"/>
</dbReference>
<evidence type="ECO:0000256" key="1">
    <source>
        <dbReference type="ARBA" id="ARBA00001917"/>
    </source>
</evidence>
<feature type="compositionally biased region" description="Polar residues" evidence="18">
    <location>
        <begin position="710"/>
        <end position="723"/>
    </location>
</feature>
<dbReference type="InterPro" id="IPR009071">
    <property type="entry name" value="HMG_box_dom"/>
</dbReference>
<dbReference type="SUPFAM" id="SSF47095">
    <property type="entry name" value="HMG-box"/>
    <property type="match status" value="1"/>
</dbReference>
<proteinExistence type="inferred from homology"/>
<name>A0A507EN43_9FUNG</name>
<reference evidence="20 21" key="1">
    <citation type="journal article" date="2019" name="Sci. Rep.">
        <title>Comparative genomics of chytrid fungi reveal insights into the obligate biotrophic and pathogenic lifestyle of Synchytrium endobioticum.</title>
        <authorList>
            <person name="van de Vossenberg B.T.L.H."/>
            <person name="Warris S."/>
            <person name="Nguyen H.D.T."/>
            <person name="van Gent-Pelzer M.P.E."/>
            <person name="Joly D.L."/>
            <person name="van de Geest H.C."/>
            <person name="Bonants P.J.M."/>
            <person name="Smith D.S."/>
            <person name="Levesque C.A."/>
            <person name="van der Lee T.A.J."/>
        </authorList>
    </citation>
    <scope>NUCLEOTIDE SEQUENCE [LARGE SCALE GENOMIC DNA]</scope>
    <source>
        <strain evidence="20 21">CBS 675.73</strain>
    </source>
</reference>
<evidence type="ECO:0000256" key="16">
    <source>
        <dbReference type="ARBA" id="ARBA00049467"/>
    </source>
</evidence>
<keyword evidence="3" id="KW-0288">FMN</keyword>
<dbReference type="PANTHER" id="PTHR11082">
    <property type="entry name" value="TRNA-DIHYDROURIDINE SYNTHASE"/>
    <property type="match status" value="1"/>
</dbReference>
<dbReference type="OrthoDB" id="272303at2759"/>
<keyword evidence="6" id="KW-0521">NADP</keyword>
<feature type="region of interest" description="Disordered" evidence="18">
    <location>
        <begin position="42"/>
        <end position="63"/>
    </location>
</feature>
<dbReference type="InterPro" id="IPR036910">
    <property type="entry name" value="HMG_box_dom_sf"/>
</dbReference>
<dbReference type="GO" id="GO:0005634">
    <property type="term" value="C:nucleus"/>
    <property type="evidence" value="ECO:0007669"/>
    <property type="project" value="UniProtKB-UniRule"/>
</dbReference>
<comment type="cofactor">
    <cofactor evidence="1">
        <name>FMN</name>
        <dbReference type="ChEBI" id="CHEBI:58210"/>
    </cofactor>
</comment>
<evidence type="ECO:0000313" key="21">
    <source>
        <dbReference type="Proteomes" id="UP000320333"/>
    </source>
</evidence>
<dbReference type="PROSITE" id="PS01136">
    <property type="entry name" value="UPF0034"/>
    <property type="match status" value="1"/>
</dbReference>
<gene>
    <name evidence="20" type="ORF">CcCBS67573_g08186</name>
</gene>
<dbReference type="Proteomes" id="UP000320333">
    <property type="component" value="Unassembled WGS sequence"/>
</dbReference>
<dbReference type="InterPro" id="IPR018517">
    <property type="entry name" value="tRNA_hU_synthase_CS"/>
</dbReference>
<dbReference type="InterPro" id="IPR035587">
    <property type="entry name" value="DUS-like_FMN-bd"/>
</dbReference>
<dbReference type="SUPFAM" id="SSF51395">
    <property type="entry name" value="FMN-linked oxidoreductases"/>
    <property type="match status" value="1"/>
</dbReference>
<dbReference type="GO" id="GO:0017150">
    <property type="term" value="F:tRNA dihydrouridine synthase activity"/>
    <property type="evidence" value="ECO:0007669"/>
    <property type="project" value="InterPro"/>
</dbReference>
<evidence type="ECO:0000313" key="20">
    <source>
        <dbReference type="EMBL" id="TPX65242.1"/>
    </source>
</evidence>
<evidence type="ECO:0000256" key="12">
    <source>
        <dbReference type="ARBA" id="ARBA00047652"/>
    </source>
</evidence>
<keyword evidence="2" id="KW-0285">Flavoprotein</keyword>
<dbReference type="PROSITE" id="PS50118">
    <property type="entry name" value="HMG_BOX_2"/>
    <property type="match status" value="1"/>
</dbReference>
<dbReference type="InterPro" id="IPR013785">
    <property type="entry name" value="Aldolase_TIM"/>
</dbReference>
<feature type="region of interest" description="Disordered" evidence="18">
    <location>
        <begin position="233"/>
        <end position="262"/>
    </location>
</feature>
<dbReference type="GO" id="GO:0003677">
    <property type="term" value="F:DNA binding"/>
    <property type="evidence" value="ECO:0007669"/>
    <property type="project" value="UniProtKB-UniRule"/>
</dbReference>
<evidence type="ECO:0000256" key="17">
    <source>
        <dbReference type="PROSITE-ProRule" id="PRU00267"/>
    </source>
</evidence>
<comment type="similarity">
    <text evidence="9">Belongs to the Dus family. Dus1 subfamily.</text>
</comment>
<keyword evidence="5" id="KW-0819">tRNA processing</keyword>
<comment type="catalytic activity">
    <reaction evidence="15">
        <text>a 5,6-dihydrouridine in mRNA + NADP(+) = a uridine in mRNA + NADPH + H(+)</text>
        <dbReference type="Rhea" id="RHEA:69855"/>
        <dbReference type="Rhea" id="RHEA-COMP:14658"/>
        <dbReference type="Rhea" id="RHEA-COMP:17789"/>
        <dbReference type="ChEBI" id="CHEBI:15378"/>
        <dbReference type="ChEBI" id="CHEBI:57783"/>
        <dbReference type="ChEBI" id="CHEBI:58349"/>
        <dbReference type="ChEBI" id="CHEBI:65315"/>
        <dbReference type="ChEBI" id="CHEBI:74443"/>
    </reaction>
    <physiologicalReaction direction="right-to-left" evidence="15">
        <dbReference type="Rhea" id="RHEA:69857"/>
    </physiologicalReaction>
</comment>
<dbReference type="CDD" id="cd01389">
    <property type="entry name" value="HMG-box_ROX1-like"/>
    <property type="match status" value="1"/>
</dbReference>
<feature type="domain" description="HMG box" evidence="19">
    <location>
        <begin position="283"/>
        <end position="353"/>
    </location>
</feature>
<feature type="region of interest" description="Disordered" evidence="18">
    <location>
        <begin position="704"/>
        <end position="726"/>
    </location>
</feature>
<evidence type="ECO:0000256" key="18">
    <source>
        <dbReference type="SAM" id="MobiDB-lite"/>
    </source>
</evidence>
<dbReference type="CDD" id="cd02801">
    <property type="entry name" value="DUS_like_FMN"/>
    <property type="match status" value="1"/>
</dbReference>
<keyword evidence="8" id="KW-0520">NAD</keyword>
<dbReference type="STRING" id="246404.A0A507EN43"/>
<evidence type="ECO:0000256" key="9">
    <source>
        <dbReference type="ARBA" id="ARBA00038313"/>
    </source>
</evidence>
<comment type="catalytic activity">
    <reaction evidence="12">
        <text>5,6-dihydrouridine(16) in tRNA + NADP(+) = uridine(16) in tRNA + NADPH + H(+)</text>
        <dbReference type="Rhea" id="RHEA:53376"/>
        <dbReference type="Rhea" id="RHEA-COMP:13543"/>
        <dbReference type="Rhea" id="RHEA-COMP:13544"/>
        <dbReference type="ChEBI" id="CHEBI:15378"/>
        <dbReference type="ChEBI" id="CHEBI:57783"/>
        <dbReference type="ChEBI" id="CHEBI:58349"/>
        <dbReference type="ChEBI" id="CHEBI:65315"/>
        <dbReference type="ChEBI" id="CHEBI:74443"/>
        <dbReference type="EC" id="1.3.1.88"/>
    </reaction>
    <physiologicalReaction direction="right-to-left" evidence="12">
        <dbReference type="Rhea" id="RHEA:53378"/>
    </physiologicalReaction>
</comment>
<dbReference type="EMBL" id="QEAP01000501">
    <property type="protein sequence ID" value="TPX65242.1"/>
    <property type="molecule type" value="Genomic_DNA"/>
</dbReference>
<feature type="compositionally biased region" description="Low complexity" evidence="18">
    <location>
        <begin position="241"/>
        <end position="252"/>
    </location>
</feature>
<evidence type="ECO:0000256" key="6">
    <source>
        <dbReference type="ARBA" id="ARBA00022857"/>
    </source>
</evidence>
<evidence type="ECO:0000256" key="7">
    <source>
        <dbReference type="ARBA" id="ARBA00023002"/>
    </source>
</evidence>
<evidence type="ECO:0000256" key="2">
    <source>
        <dbReference type="ARBA" id="ARBA00022630"/>
    </source>
</evidence>
<keyword evidence="4" id="KW-0507">mRNA processing</keyword>
<evidence type="ECO:0000256" key="13">
    <source>
        <dbReference type="ARBA" id="ARBA00048342"/>
    </source>
</evidence>
<keyword evidence="21" id="KW-1185">Reference proteome</keyword>
<comment type="caution">
    <text evidence="20">The sequence shown here is derived from an EMBL/GenBank/DDBJ whole genome shotgun (WGS) entry which is preliminary data.</text>
</comment>
<evidence type="ECO:0000256" key="3">
    <source>
        <dbReference type="ARBA" id="ARBA00022643"/>
    </source>
</evidence>
<dbReference type="AlphaFoldDB" id="A0A507EN43"/>
<keyword evidence="17" id="KW-0539">Nucleus</keyword>
<evidence type="ECO:0000256" key="5">
    <source>
        <dbReference type="ARBA" id="ARBA00022694"/>
    </source>
</evidence>
<dbReference type="GO" id="GO:0006397">
    <property type="term" value="P:mRNA processing"/>
    <property type="evidence" value="ECO:0007669"/>
    <property type="project" value="UniProtKB-KW"/>
</dbReference>
<dbReference type="EC" id="1.3.1.88" evidence="10"/>
<dbReference type="Gene3D" id="3.20.20.70">
    <property type="entry name" value="Aldolase class I"/>
    <property type="match status" value="1"/>
</dbReference>
<dbReference type="PANTHER" id="PTHR11082:SF5">
    <property type="entry name" value="TRNA-DIHYDROURIDINE(16_17) SYNTHASE [NAD(P)(+)]-LIKE"/>
    <property type="match status" value="1"/>
</dbReference>
<sequence>MSSGTAHPSCSSSVGLAVRTKTADAPSASFAQLAAASALVKMTKPKREKKAASRPLTPEDKKKADRARAFFVKLYGSRQMYGPSSKTMFMLSTLLKGGNQLTRDQSCDGTPGTPDVSSDVSDAALTAHVAAAQSQHPDSRRLHQQGRDLSLHSLLPDLRCQSNQFHEAAVSGYDTAASFVQSIDATIHGNHLASAFPADMSLNYLNSSNAILDQTLSGFPFSTSFDPSHAFTQASHTEAQTHPSTDTTPPTTAQSKETKHRQLLDKKLQLRKENRLFKQQLGASKPANAFILYRRDRVEEIKTKYANKIPFQDVSRIVGHLWKQESFEVREAYFNRAAVLREEHARLHGDKYKVFQEKKKDIKRKIQEEIEAYSDPASDCEYAWRVLSRRYNSQLCYTPMFHARLFAESENYRRTQFTTGPEDRPLIVQFCANDPETLLKAAKHVENDCDAVDINLGCPQGIARKGHYGSFLMDEWDRVCDMVKILHENLNVPVTCKIRVFPEVSKTIEYAKRLQAAGCQILTVHGRTREMKGHKTGIADWEQIRAVKAALDIPVFANGNICYFEDVEACLKATGCDGVMTAEGNLYNPALFTGELPPCWKMAEEYMQICKEYPNSADIGPIRAHLFKIFAPCLTEHADLRTDLAAKHTFEDLWEITQELKRRLLAATNNAQKYDPPAVWELDSRGLRILPTWICQPHFRPELPQDSGAPPSQTNEGASTSESGVLDEVAQARIRRKEAKLNIVASKKAKKSLGKLPVCASAACLNVGSTKCAFSCCKTCCRAKAVNERISVAQNDTAVDRKGGESVSESRAAEFACQVHRTLVYRDESG</sequence>